<evidence type="ECO:0000259" key="5">
    <source>
        <dbReference type="SMART" id="SM00849"/>
    </source>
</evidence>
<dbReference type="CDD" id="cd06262">
    <property type="entry name" value="metallo-hydrolase-like_MBL-fold"/>
    <property type="match status" value="1"/>
</dbReference>
<dbReference type="SMART" id="SM00849">
    <property type="entry name" value="Lactamase_B"/>
    <property type="match status" value="1"/>
</dbReference>
<dbReference type="PANTHER" id="PTHR46233">
    <property type="entry name" value="HYDROXYACYLGLUTATHIONE HYDROLASE GLOC"/>
    <property type="match status" value="1"/>
</dbReference>
<evidence type="ECO:0000313" key="7">
    <source>
        <dbReference type="Proteomes" id="UP000321532"/>
    </source>
</evidence>
<evidence type="ECO:0000256" key="3">
    <source>
        <dbReference type="ARBA" id="ARBA00022801"/>
    </source>
</evidence>
<dbReference type="Pfam" id="PF00753">
    <property type="entry name" value="Lactamase_B"/>
    <property type="match status" value="1"/>
</dbReference>
<keyword evidence="7" id="KW-1185">Reference proteome</keyword>
<dbReference type="GO" id="GO:0016787">
    <property type="term" value="F:hydrolase activity"/>
    <property type="evidence" value="ECO:0007669"/>
    <property type="project" value="UniProtKB-KW"/>
</dbReference>
<feature type="domain" description="Metallo-beta-lactamase" evidence="5">
    <location>
        <begin position="59"/>
        <end position="241"/>
    </location>
</feature>
<keyword evidence="3 6" id="KW-0378">Hydrolase</keyword>
<accession>A0A512AVU8</accession>
<comment type="caution">
    <text evidence="6">The sequence shown here is derived from an EMBL/GenBank/DDBJ whole genome shotgun (WGS) entry which is preliminary data.</text>
</comment>
<keyword evidence="4" id="KW-0862">Zinc</keyword>
<evidence type="ECO:0000256" key="1">
    <source>
        <dbReference type="ARBA" id="ARBA00001947"/>
    </source>
</evidence>
<name>A0A512AVU8_9BACT</name>
<dbReference type="InterPro" id="IPR036866">
    <property type="entry name" value="RibonucZ/Hydroxyglut_hydro"/>
</dbReference>
<gene>
    <name evidence="6" type="ORF">AAE02nite_14890</name>
</gene>
<sequence>MRQNAAGQAMPYQDKIVNHSGNLTELNSKFVTYKRIFRSLTYISRQLMKISTFTFNPFQENTYVLHDETLACVIVDPGCYEKNEQAALTDFIRDNKLKVIKLLNTHCHIDHVFGNQFIIDTYQVPFYIHQADLPTLQAVPVYAPSYGFPQYNPATPTNFLNEGDIVSFGHTELKVFFTPGHAPGHVVFYHEPTKTCVGGDVLFQRSIGRTDLPGGNHQTLLHSIRTKLFTLPDEVTVYPGHGPSTTIGEEKKYNPFLR</sequence>
<evidence type="ECO:0000256" key="4">
    <source>
        <dbReference type="ARBA" id="ARBA00022833"/>
    </source>
</evidence>
<organism evidence="6 7">
    <name type="scientific">Adhaeribacter aerolatus</name>
    <dbReference type="NCBI Taxonomy" id="670289"/>
    <lineage>
        <taxon>Bacteria</taxon>
        <taxon>Pseudomonadati</taxon>
        <taxon>Bacteroidota</taxon>
        <taxon>Cytophagia</taxon>
        <taxon>Cytophagales</taxon>
        <taxon>Hymenobacteraceae</taxon>
        <taxon>Adhaeribacter</taxon>
    </lineage>
</organism>
<dbReference type="AlphaFoldDB" id="A0A512AVU8"/>
<proteinExistence type="predicted"/>
<reference evidence="6 7" key="1">
    <citation type="submission" date="2019-07" db="EMBL/GenBank/DDBJ databases">
        <title>Whole genome shotgun sequence of Adhaeribacter aerolatus NBRC 106133.</title>
        <authorList>
            <person name="Hosoyama A."/>
            <person name="Uohara A."/>
            <person name="Ohji S."/>
            <person name="Ichikawa N."/>
        </authorList>
    </citation>
    <scope>NUCLEOTIDE SEQUENCE [LARGE SCALE GENOMIC DNA]</scope>
    <source>
        <strain evidence="6 7">NBRC 106133</strain>
    </source>
</reference>
<dbReference type="EMBL" id="BJYS01000008">
    <property type="protein sequence ID" value="GEO03825.1"/>
    <property type="molecule type" value="Genomic_DNA"/>
</dbReference>
<comment type="cofactor">
    <cofactor evidence="1">
        <name>Zn(2+)</name>
        <dbReference type="ChEBI" id="CHEBI:29105"/>
    </cofactor>
</comment>
<evidence type="ECO:0000313" key="6">
    <source>
        <dbReference type="EMBL" id="GEO03825.1"/>
    </source>
</evidence>
<dbReference type="GO" id="GO:0046872">
    <property type="term" value="F:metal ion binding"/>
    <property type="evidence" value="ECO:0007669"/>
    <property type="project" value="UniProtKB-KW"/>
</dbReference>
<dbReference type="SUPFAM" id="SSF56281">
    <property type="entry name" value="Metallo-hydrolase/oxidoreductase"/>
    <property type="match status" value="1"/>
</dbReference>
<dbReference type="InterPro" id="IPR001279">
    <property type="entry name" value="Metallo-B-lactamas"/>
</dbReference>
<dbReference type="InterPro" id="IPR051453">
    <property type="entry name" value="MBL_Glyoxalase_II"/>
</dbReference>
<dbReference type="PANTHER" id="PTHR46233:SF3">
    <property type="entry name" value="HYDROXYACYLGLUTATHIONE HYDROLASE GLOC"/>
    <property type="match status" value="1"/>
</dbReference>
<dbReference type="Gene3D" id="3.60.15.10">
    <property type="entry name" value="Ribonuclease Z/Hydroxyacylglutathione hydrolase-like"/>
    <property type="match status" value="1"/>
</dbReference>
<dbReference type="Proteomes" id="UP000321532">
    <property type="component" value="Unassembled WGS sequence"/>
</dbReference>
<evidence type="ECO:0000256" key="2">
    <source>
        <dbReference type="ARBA" id="ARBA00022723"/>
    </source>
</evidence>
<keyword evidence="2" id="KW-0479">Metal-binding</keyword>
<protein>
    <submittedName>
        <fullName evidence="6">MBL fold hydrolase</fullName>
    </submittedName>
</protein>